<evidence type="ECO:0000259" key="1">
    <source>
        <dbReference type="Pfam" id="PF04230"/>
    </source>
</evidence>
<proteinExistence type="predicted"/>
<keyword evidence="2" id="KW-0808">Transferase</keyword>
<dbReference type="GO" id="GO:0016740">
    <property type="term" value="F:transferase activity"/>
    <property type="evidence" value="ECO:0007669"/>
    <property type="project" value="UniProtKB-KW"/>
</dbReference>
<feature type="domain" description="Polysaccharide pyruvyl transferase" evidence="1">
    <location>
        <begin position="101"/>
        <end position="348"/>
    </location>
</feature>
<evidence type="ECO:0000313" key="3">
    <source>
        <dbReference type="Proteomes" id="UP000282002"/>
    </source>
</evidence>
<reference evidence="2 3" key="1">
    <citation type="submission" date="2018-12" db="EMBL/GenBank/DDBJ databases">
        <title>Complete genome sequencing of Tabrizicola sp. K13M18.</title>
        <authorList>
            <person name="Bae J.-W."/>
        </authorList>
    </citation>
    <scope>NUCLEOTIDE SEQUENCE [LARGE SCALE GENOMIC DNA]</scope>
    <source>
        <strain evidence="2 3">K13M18</strain>
    </source>
</reference>
<organism evidence="2 3">
    <name type="scientific">Tabrizicola piscis</name>
    <dbReference type="NCBI Taxonomy" id="2494374"/>
    <lineage>
        <taxon>Bacteria</taxon>
        <taxon>Pseudomonadati</taxon>
        <taxon>Pseudomonadota</taxon>
        <taxon>Alphaproteobacteria</taxon>
        <taxon>Rhodobacterales</taxon>
        <taxon>Paracoccaceae</taxon>
        <taxon>Tabrizicola</taxon>
    </lineage>
</organism>
<name>A0A3S8U8I2_9RHOB</name>
<dbReference type="Pfam" id="PF04230">
    <property type="entry name" value="PS_pyruv_trans"/>
    <property type="match status" value="1"/>
</dbReference>
<sequence length="417" mass="44672">MNMITLLNAAPDTGNQGVSALCLSALAGLAAREAGPLAVADHGRGVRMDDMGFARVSRLGLTHNRRFWRGDSLATVRALARIGGGPSASARMIAGSRAILDVSGGDSFTDLYGPRRFRAMVLTKRLALDNGLPLILLPQTLGPFRDPANRAEAVAILAAARAVWVRDAASFDFLRDALGPRFDPDRHCLGLDMAVALPRREPADLSPRLRVWTSHARGFPVAGLNVSGLLMQDAAGAQATFGLADRHDSQIEAAARAVLEQDPHMRLLLVPHVHRDLGDRESDLAASLALKARLDADYPDRVEVLPGRLDATELKWVLSRLSWFAGARMHATIGAFSSGTPTLGLGYSDKAAGVFAQCGIGDHVADLRRLDAPALAQAVRVSLAAREATRCDLGNRLPDLLRRAEAQMDAIVHQIRS</sequence>
<accession>A0A3S8U8I2</accession>
<dbReference type="Proteomes" id="UP000282002">
    <property type="component" value="Chromosome"/>
</dbReference>
<gene>
    <name evidence="2" type="ORF">EI545_14350</name>
</gene>
<protein>
    <submittedName>
        <fullName evidence="2">Polysaccharide pyruvyl transferase family protein</fullName>
    </submittedName>
</protein>
<dbReference type="InterPro" id="IPR007345">
    <property type="entry name" value="Polysacch_pyruvyl_Trfase"/>
</dbReference>
<dbReference type="PANTHER" id="PTHR36836:SF1">
    <property type="entry name" value="COLANIC ACID BIOSYNTHESIS PROTEIN WCAK"/>
    <property type="match status" value="1"/>
</dbReference>
<dbReference type="OrthoDB" id="1814359at2"/>
<dbReference type="KEGG" id="taw:EI545_14350"/>
<dbReference type="AlphaFoldDB" id="A0A3S8U8I2"/>
<evidence type="ECO:0000313" key="2">
    <source>
        <dbReference type="EMBL" id="AZL59914.1"/>
    </source>
</evidence>
<keyword evidence="3" id="KW-1185">Reference proteome</keyword>
<dbReference type="EMBL" id="CP034328">
    <property type="protein sequence ID" value="AZL59914.1"/>
    <property type="molecule type" value="Genomic_DNA"/>
</dbReference>
<dbReference type="PANTHER" id="PTHR36836">
    <property type="entry name" value="COLANIC ACID BIOSYNTHESIS PROTEIN WCAK"/>
    <property type="match status" value="1"/>
</dbReference>